<sequence>MIEPLTRGVHHVGLAVPDLAAVERFFVDALGWTVTGGVPACPSVFVSDGTTMVTLWRVADPDTAAPFDRRAQVGLHHLALKVAHMPSERRGPANPVGL</sequence>
<gene>
    <name evidence="1" type="ORF">ACFFGY_17040</name>
</gene>
<dbReference type="Pfam" id="PF13669">
    <property type="entry name" value="Glyoxalase_4"/>
    <property type="match status" value="1"/>
</dbReference>
<dbReference type="Gene3D" id="3.10.180.10">
    <property type="entry name" value="2,3-Dihydroxybiphenyl 1,2-Dioxygenase, domain 1"/>
    <property type="match status" value="1"/>
</dbReference>
<comment type="caution">
    <text evidence="1">The sequence shown here is derived from an EMBL/GenBank/DDBJ whole genome shotgun (WGS) entry which is preliminary data.</text>
</comment>
<name>A0ABV6JW80_9PROT</name>
<dbReference type="InterPro" id="IPR029068">
    <property type="entry name" value="Glyas_Bleomycin-R_OHBP_Dase"/>
</dbReference>
<dbReference type="EMBL" id="JBHLUN010000012">
    <property type="protein sequence ID" value="MFC0409961.1"/>
    <property type="molecule type" value="Genomic_DNA"/>
</dbReference>
<dbReference type="Proteomes" id="UP001589865">
    <property type="component" value="Unassembled WGS sequence"/>
</dbReference>
<keyword evidence="2" id="KW-1185">Reference proteome</keyword>
<accession>A0ABV6JW80</accession>
<evidence type="ECO:0000313" key="1">
    <source>
        <dbReference type="EMBL" id="MFC0409961.1"/>
    </source>
</evidence>
<organism evidence="1 2">
    <name type="scientific">Roseomonas elaeocarpi</name>
    <dbReference type="NCBI Taxonomy" id="907779"/>
    <lineage>
        <taxon>Bacteria</taxon>
        <taxon>Pseudomonadati</taxon>
        <taxon>Pseudomonadota</taxon>
        <taxon>Alphaproteobacteria</taxon>
        <taxon>Acetobacterales</taxon>
        <taxon>Roseomonadaceae</taxon>
        <taxon>Roseomonas</taxon>
    </lineage>
</organism>
<evidence type="ECO:0000313" key="2">
    <source>
        <dbReference type="Proteomes" id="UP001589865"/>
    </source>
</evidence>
<dbReference type="RefSeq" id="WP_377045709.1">
    <property type="nucleotide sequence ID" value="NZ_JBHLUN010000012.1"/>
</dbReference>
<proteinExistence type="predicted"/>
<protein>
    <submittedName>
        <fullName evidence="1">VOC family protein</fullName>
    </submittedName>
</protein>
<reference evidence="1 2" key="1">
    <citation type="submission" date="2024-09" db="EMBL/GenBank/DDBJ databases">
        <authorList>
            <person name="Sun Q."/>
            <person name="Mori K."/>
        </authorList>
    </citation>
    <scope>NUCLEOTIDE SEQUENCE [LARGE SCALE GENOMIC DNA]</scope>
    <source>
        <strain evidence="1 2">TBRC 5777</strain>
    </source>
</reference>
<dbReference type="SUPFAM" id="SSF54593">
    <property type="entry name" value="Glyoxalase/Bleomycin resistance protein/Dihydroxybiphenyl dioxygenase"/>
    <property type="match status" value="1"/>
</dbReference>